<dbReference type="SUPFAM" id="SSF82771">
    <property type="entry name" value="GIY-YIG endonuclease"/>
    <property type="match status" value="1"/>
</dbReference>
<evidence type="ECO:0000259" key="2">
    <source>
        <dbReference type="PROSITE" id="PS50164"/>
    </source>
</evidence>
<dbReference type="InterPro" id="IPR000305">
    <property type="entry name" value="GIY-YIG_endonuc"/>
</dbReference>
<dbReference type="Pfam" id="PF01541">
    <property type="entry name" value="GIY-YIG"/>
    <property type="match status" value="1"/>
</dbReference>
<dbReference type="AlphaFoldDB" id="A0A1Y6K105"/>
<dbReference type="PROSITE" id="PS50164">
    <property type="entry name" value="GIY_YIG"/>
    <property type="match status" value="1"/>
</dbReference>
<accession>A0A1Y6K105</accession>
<protein>
    <recommendedName>
        <fullName evidence="2">GIY-YIG domain-containing protein</fullName>
    </recommendedName>
</protein>
<sequence length="100" mass="11627">MSRVPEERPPQNRFYCYMVRCANHAYYTGWTTDPLRRIVEHNAGRGARYTRMHGPVELVYVEEVENHIAALKREAQIKKFSHARKAALAAENPLPEAFRS</sequence>
<dbReference type="PANTHER" id="PTHR34477:SF1">
    <property type="entry name" value="UPF0213 PROTEIN YHBQ"/>
    <property type="match status" value="1"/>
</dbReference>
<dbReference type="InterPro" id="IPR035901">
    <property type="entry name" value="GIY-YIG_endonuc_sf"/>
</dbReference>
<feature type="domain" description="GIY-YIG" evidence="2">
    <location>
        <begin position="12"/>
        <end position="87"/>
    </location>
</feature>
<dbReference type="Proteomes" id="UP000195514">
    <property type="component" value="Chromosome I"/>
</dbReference>
<reference evidence="4" key="1">
    <citation type="submission" date="2017-05" db="EMBL/GenBank/DDBJ databases">
        <authorList>
            <person name="Kirkegaard R."/>
            <person name="Mcilroy J S."/>
        </authorList>
    </citation>
    <scope>NUCLEOTIDE SEQUENCE [LARGE SCALE GENOMIC DNA]</scope>
</reference>
<comment type="similarity">
    <text evidence="1">Belongs to the UPF0213 family.</text>
</comment>
<dbReference type="InterPro" id="IPR050190">
    <property type="entry name" value="UPF0213_domain"/>
</dbReference>
<keyword evidence="4" id="KW-1185">Reference proteome</keyword>
<dbReference type="KEGG" id="abat:CFX1CAM_0267"/>
<dbReference type="EMBL" id="LT859958">
    <property type="protein sequence ID" value="SMX53333.1"/>
    <property type="molecule type" value="Genomic_DNA"/>
</dbReference>
<proteinExistence type="inferred from homology"/>
<evidence type="ECO:0000256" key="1">
    <source>
        <dbReference type="ARBA" id="ARBA00007435"/>
    </source>
</evidence>
<name>A0A1Y6K105_9CHLR</name>
<dbReference type="PANTHER" id="PTHR34477">
    <property type="entry name" value="UPF0213 PROTEIN YHBQ"/>
    <property type="match status" value="1"/>
</dbReference>
<dbReference type="Gene3D" id="3.40.1440.10">
    <property type="entry name" value="GIY-YIG endonuclease"/>
    <property type="match status" value="1"/>
</dbReference>
<gene>
    <name evidence="3" type="ORF">CFX1CAM_0267</name>
</gene>
<dbReference type="CDD" id="cd10456">
    <property type="entry name" value="GIY-YIG_UPF0213"/>
    <property type="match status" value="1"/>
</dbReference>
<evidence type="ECO:0000313" key="4">
    <source>
        <dbReference type="Proteomes" id="UP000195514"/>
    </source>
</evidence>
<evidence type="ECO:0000313" key="3">
    <source>
        <dbReference type="EMBL" id="SMX53333.1"/>
    </source>
</evidence>
<organism evidence="3 4">
    <name type="scientific">Candidatus Brevifilum fermentans</name>
    <dbReference type="NCBI Taxonomy" id="1986204"/>
    <lineage>
        <taxon>Bacteria</taxon>
        <taxon>Bacillati</taxon>
        <taxon>Chloroflexota</taxon>
        <taxon>Anaerolineae</taxon>
        <taxon>Anaerolineales</taxon>
        <taxon>Anaerolineaceae</taxon>
        <taxon>Candidatus Brevifilum</taxon>
    </lineage>
</organism>